<dbReference type="PANTHER" id="PTHR14107:SF16">
    <property type="entry name" value="AT02583P"/>
    <property type="match status" value="1"/>
</dbReference>
<keyword evidence="3" id="KW-0833">Ubl conjugation pathway</keyword>
<feature type="compositionally biased region" description="Polar residues" evidence="4">
    <location>
        <begin position="26"/>
        <end position="36"/>
    </location>
</feature>
<dbReference type="GO" id="GO:0045013">
    <property type="term" value="P:carbon catabolite repression of transcription"/>
    <property type="evidence" value="ECO:0007669"/>
    <property type="project" value="TreeGrafter"/>
</dbReference>
<proteinExistence type="predicted"/>
<evidence type="ECO:0000256" key="1">
    <source>
        <dbReference type="ARBA" id="ARBA00022574"/>
    </source>
</evidence>
<evidence type="ECO:0000313" key="6">
    <source>
        <dbReference type="Proteomes" id="UP000075230"/>
    </source>
</evidence>
<evidence type="ECO:0000313" key="5">
    <source>
        <dbReference type="EMBL" id="GAT22254.1"/>
    </source>
</evidence>
<dbReference type="VEuPathDB" id="FungiDB:ASPFODRAFT_65385"/>
<keyword evidence="2" id="KW-0677">Repeat</keyword>
<dbReference type="EMBL" id="BCWF01000015">
    <property type="protein sequence ID" value="GAT22254.1"/>
    <property type="molecule type" value="Genomic_DNA"/>
</dbReference>
<comment type="caution">
    <text evidence="5">The sequence shown here is derived from an EMBL/GenBank/DDBJ whole genome shotgun (WGS) entry which is preliminary data.</text>
</comment>
<dbReference type="Proteomes" id="UP000075230">
    <property type="component" value="Unassembled WGS sequence"/>
</dbReference>
<gene>
    <name evidence="5" type="ORF">RIB2604_01502870</name>
</gene>
<sequence>MIVSNTQHLNRHRADSGGNRTRSDSQETADTYNSYDPTVRHPVEPRARTALLPPIMSKVVGEDPICWLGFQEDSIMTSSLEGHIRTWDRPREGINDNYSYSPAISASATGSGRADSVMGSL</sequence>
<dbReference type="InterPro" id="IPR051362">
    <property type="entry name" value="WD_repeat_creC_regulators"/>
</dbReference>
<keyword evidence="1" id="KW-0853">WD repeat</keyword>
<evidence type="ECO:0000256" key="4">
    <source>
        <dbReference type="SAM" id="MobiDB-lite"/>
    </source>
</evidence>
<dbReference type="GO" id="GO:0051286">
    <property type="term" value="C:cell tip"/>
    <property type="evidence" value="ECO:0007669"/>
    <property type="project" value="TreeGrafter"/>
</dbReference>
<evidence type="ECO:0000256" key="2">
    <source>
        <dbReference type="ARBA" id="ARBA00022737"/>
    </source>
</evidence>
<name>A0A146F7I8_ASPKA</name>
<reference evidence="6" key="2">
    <citation type="submission" date="2016-02" db="EMBL/GenBank/DDBJ databases">
        <title>Genome sequencing of Aspergillus luchuensis NBRC 4314.</title>
        <authorList>
            <person name="Yamada O."/>
        </authorList>
    </citation>
    <scope>NUCLEOTIDE SEQUENCE [LARGE SCALE GENOMIC DNA]</scope>
    <source>
        <strain evidence="6">RIB 2604</strain>
    </source>
</reference>
<feature type="region of interest" description="Disordered" evidence="4">
    <location>
        <begin position="1"/>
        <end position="41"/>
    </location>
</feature>
<dbReference type="PANTHER" id="PTHR14107">
    <property type="entry name" value="WD REPEAT PROTEIN"/>
    <property type="match status" value="1"/>
</dbReference>
<protein>
    <submittedName>
        <fullName evidence="5">Catabolite repression protein CreC</fullName>
    </submittedName>
</protein>
<reference evidence="5 6" key="1">
    <citation type="journal article" date="2016" name="DNA Res.">
        <title>Genome sequence of Aspergillus luchuensis NBRC 4314.</title>
        <authorList>
            <person name="Yamada O."/>
            <person name="Machida M."/>
            <person name="Hosoyama A."/>
            <person name="Goto M."/>
            <person name="Takahashi T."/>
            <person name="Futagami T."/>
            <person name="Yamagata Y."/>
            <person name="Takeuchi M."/>
            <person name="Kobayashi T."/>
            <person name="Koike H."/>
            <person name="Abe K."/>
            <person name="Asai K."/>
            <person name="Arita M."/>
            <person name="Fujita N."/>
            <person name="Fukuda K."/>
            <person name="Higa K."/>
            <person name="Horikawa H."/>
            <person name="Ishikawa T."/>
            <person name="Jinno K."/>
            <person name="Kato Y."/>
            <person name="Kirimura K."/>
            <person name="Mizutani O."/>
            <person name="Nakasone K."/>
            <person name="Sano M."/>
            <person name="Shiraishi Y."/>
            <person name="Tsukahara M."/>
            <person name="Gomi K."/>
        </authorList>
    </citation>
    <scope>NUCLEOTIDE SEQUENCE [LARGE SCALE GENOMIC DNA]</scope>
    <source>
        <strain evidence="5 6">RIB 2604</strain>
    </source>
</reference>
<dbReference type="GO" id="GO:0005634">
    <property type="term" value="C:nucleus"/>
    <property type="evidence" value="ECO:0007669"/>
    <property type="project" value="TreeGrafter"/>
</dbReference>
<evidence type="ECO:0000256" key="3">
    <source>
        <dbReference type="ARBA" id="ARBA00022786"/>
    </source>
</evidence>
<organism evidence="5 6">
    <name type="scientific">Aspergillus kawachii</name>
    <name type="common">White koji mold</name>
    <name type="synonym">Aspergillus awamori var. kawachi</name>
    <dbReference type="NCBI Taxonomy" id="1069201"/>
    <lineage>
        <taxon>Eukaryota</taxon>
        <taxon>Fungi</taxon>
        <taxon>Dikarya</taxon>
        <taxon>Ascomycota</taxon>
        <taxon>Pezizomycotina</taxon>
        <taxon>Eurotiomycetes</taxon>
        <taxon>Eurotiomycetidae</taxon>
        <taxon>Eurotiales</taxon>
        <taxon>Aspergillaceae</taxon>
        <taxon>Aspergillus</taxon>
        <taxon>Aspergillus subgen. Circumdati</taxon>
    </lineage>
</organism>
<dbReference type="GO" id="GO:0032153">
    <property type="term" value="C:cell division site"/>
    <property type="evidence" value="ECO:0007669"/>
    <property type="project" value="TreeGrafter"/>
</dbReference>
<dbReference type="AlphaFoldDB" id="A0A146F7I8"/>
<accession>A0A146F7I8</accession>